<dbReference type="GO" id="GO:0008234">
    <property type="term" value="F:cysteine-type peptidase activity"/>
    <property type="evidence" value="ECO:0007669"/>
    <property type="project" value="InterPro"/>
</dbReference>
<gene>
    <name evidence="6" type="ORF">GTA08_BOTSDO13061</name>
</gene>
<dbReference type="Gene3D" id="3.40.395.10">
    <property type="entry name" value="Adenoviral Proteinase, Chain A"/>
    <property type="match status" value="1"/>
</dbReference>
<dbReference type="OrthoDB" id="4841230at2759"/>
<evidence type="ECO:0000256" key="4">
    <source>
        <dbReference type="SAM" id="MobiDB-lite"/>
    </source>
</evidence>
<dbReference type="InterPro" id="IPR038765">
    <property type="entry name" value="Papain-like_cys_pep_sf"/>
</dbReference>
<keyword evidence="2" id="KW-0645">Protease</keyword>
<feature type="compositionally biased region" description="Polar residues" evidence="4">
    <location>
        <begin position="205"/>
        <end position="220"/>
    </location>
</feature>
<name>A0A8H4N508_9PEZI</name>
<dbReference type="Proteomes" id="UP000572817">
    <property type="component" value="Unassembled WGS sequence"/>
</dbReference>
<protein>
    <recommendedName>
        <fullName evidence="5">Ubiquitin-like protease family profile domain-containing protein</fullName>
    </recommendedName>
</protein>
<dbReference type="Pfam" id="PF02902">
    <property type="entry name" value="Peptidase_C48"/>
    <property type="match status" value="1"/>
</dbReference>
<evidence type="ECO:0000256" key="2">
    <source>
        <dbReference type="ARBA" id="ARBA00022670"/>
    </source>
</evidence>
<dbReference type="GO" id="GO:0006508">
    <property type="term" value="P:proteolysis"/>
    <property type="evidence" value="ECO:0007669"/>
    <property type="project" value="UniProtKB-KW"/>
</dbReference>
<feature type="region of interest" description="Disordered" evidence="4">
    <location>
        <begin position="403"/>
        <end position="424"/>
    </location>
</feature>
<accession>A0A8H4N508</accession>
<organism evidence="6 7">
    <name type="scientific">Botryosphaeria dothidea</name>
    <dbReference type="NCBI Taxonomy" id="55169"/>
    <lineage>
        <taxon>Eukaryota</taxon>
        <taxon>Fungi</taxon>
        <taxon>Dikarya</taxon>
        <taxon>Ascomycota</taxon>
        <taxon>Pezizomycotina</taxon>
        <taxon>Dothideomycetes</taxon>
        <taxon>Dothideomycetes incertae sedis</taxon>
        <taxon>Botryosphaeriales</taxon>
        <taxon>Botryosphaeriaceae</taxon>
        <taxon>Botryosphaeria</taxon>
    </lineage>
</organism>
<comment type="similarity">
    <text evidence="1">Belongs to the peptidase C48 family.</text>
</comment>
<sequence length="590" mass="64486">MSDNEADSIVKRAATGILAVMQDACEAENAQQPTLTPTTRNQRWLCDFSTAVSETRLDFSTTVYILDSFRQQRVNPTASSASPVPLPGVAKDRRWVPSDVTRAADAMRTSARKRPREEGEEDAYDDDTIAIRPSSDHVIDPALQTPPSNKRARVPNRKKTASPPSPGPDAMKKPPSTGQPSTPPDHGPHTQTPSKKIAHEPSASPLPQTPDSNSSATTSDPRTEILTAHPAPSPEDLRVIQSLRPLQKLSDEPLNFTYPTLVLKKVGDTEEPSYVAIDSLVIVAGCSTWDITPFKSSYRFSVLPIHHNDHWTLAIADTEAKEAKIYDSALPQSDDLPQGIRSLIARVLPSTGPTGSWRFQTVPSAQQPNAHDCGIFCVVNALYHIAGLPAPNHRRSCPLWTTSTTTTTTATTPPPPSPSPPLPSPLRSTFASPAHLVAYLASALRANQAAKRTRLLALEARAHPRAVFAHLLFSGNSVDNEEEGKRALQRAAAVDDRITKTVAFLECLDASADEDLLAKTRRYLAGLQRLRAENRDVMQRLDVLRRRCGRVFGFGDGDEEEARRKRVVKGLRGTVEEIDKILRSNGGERS</sequence>
<evidence type="ECO:0000259" key="5">
    <source>
        <dbReference type="PROSITE" id="PS50600"/>
    </source>
</evidence>
<keyword evidence="3" id="KW-0378">Hydrolase</keyword>
<feature type="region of interest" description="Disordered" evidence="4">
    <location>
        <begin position="74"/>
        <end position="235"/>
    </location>
</feature>
<keyword evidence="7" id="KW-1185">Reference proteome</keyword>
<dbReference type="GO" id="GO:0019783">
    <property type="term" value="F:ubiquitin-like protein peptidase activity"/>
    <property type="evidence" value="ECO:0007669"/>
    <property type="project" value="UniProtKB-ARBA"/>
</dbReference>
<evidence type="ECO:0000256" key="1">
    <source>
        <dbReference type="ARBA" id="ARBA00005234"/>
    </source>
</evidence>
<proteinExistence type="inferred from homology"/>
<dbReference type="SUPFAM" id="SSF54001">
    <property type="entry name" value="Cysteine proteinases"/>
    <property type="match status" value="1"/>
</dbReference>
<evidence type="ECO:0000313" key="7">
    <source>
        <dbReference type="Proteomes" id="UP000572817"/>
    </source>
</evidence>
<feature type="compositionally biased region" description="Pro residues" evidence="4">
    <location>
        <begin position="412"/>
        <end position="424"/>
    </location>
</feature>
<feature type="compositionally biased region" description="Basic residues" evidence="4">
    <location>
        <begin position="150"/>
        <end position="160"/>
    </location>
</feature>
<evidence type="ECO:0000313" key="6">
    <source>
        <dbReference type="EMBL" id="KAF4311349.1"/>
    </source>
</evidence>
<reference evidence="6" key="1">
    <citation type="submission" date="2020-04" db="EMBL/GenBank/DDBJ databases">
        <title>Genome Assembly and Annotation of Botryosphaeria dothidea sdau 11-99, a Latent Pathogen of Apple Fruit Ring Rot in China.</title>
        <authorList>
            <person name="Yu C."/>
            <person name="Diao Y."/>
            <person name="Lu Q."/>
            <person name="Zhao J."/>
            <person name="Cui S."/>
            <person name="Peng C."/>
            <person name="He B."/>
            <person name="Liu H."/>
        </authorList>
    </citation>
    <scope>NUCLEOTIDE SEQUENCE [LARGE SCALE GENOMIC DNA]</scope>
    <source>
        <strain evidence="6">Sdau11-99</strain>
    </source>
</reference>
<feature type="compositionally biased region" description="Acidic residues" evidence="4">
    <location>
        <begin position="118"/>
        <end position="128"/>
    </location>
</feature>
<feature type="domain" description="Ubiquitin-like protease family profile" evidence="5">
    <location>
        <begin position="230"/>
        <end position="384"/>
    </location>
</feature>
<dbReference type="PROSITE" id="PS50600">
    <property type="entry name" value="ULP_PROTEASE"/>
    <property type="match status" value="1"/>
</dbReference>
<evidence type="ECO:0000256" key="3">
    <source>
        <dbReference type="ARBA" id="ARBA00022801"/>
    </source>
</evidence>
<dbReference type="AlphaFoldDB" id="A0A8H4N508"/>
<comment type="caution">
    <text evidence="6">The sequence shown here is derived from an EMBL/GenBank/DDBJ whole genome shotgun (WGS) entry which is preliminary data.</text>
</comment>
<dbReference type="EMBL" id="WWBZ02000010">
    <property type="protein sequence ID" value="KAF4311349.1"/>
    <property type="molecule type" value="Genomic_DNA"/>
</dbReference>
<dbReference type="InterPro" id="IPR003653">
    <property type="entry name" value="Peptidase_C48_C"/>
</dbReference>